<comment type="caution">
    <text evidence="1">The sequence shown here is derived from an EMBL/GenBank/DDBJ whole genome shotgun (WGS) entry which is preliminary data.</text>
</comment>
<dbReference type="AlphaFoldDB" id="A0A392UWT7"/>
<gene>
    <name evidence="1" type="ORF">A2U01_0100436</name>
</gene>
<protein>
    <submittedName>
        <fullName evidence="1">Uncharacterized protein</fullName>
    </submittedName>
</protein>
<feature type="non-terminal residue" evidence="1">
    <location>
        <position position="1"/>
    </location>
</feature>
<keyword evidence="2" id="KW-1185">Reference proteome</keyword>
<evidence type="ECO:0000313" key="1">
    <source>
        <dbReference type="EMBL" id="MCI79165.1"/>
    </source>
</evidence>
<name>A0A392UWT7_9FABA</name>
<proteinExistence type="predicted"/>
<sequence length="75" mass="7658">QPIPITIPVANGGTASQGVLVGPDGNASPCHATEGVQLVQPVPISATPAVDHAENEAAQKYKALEERLKAIEGFS</sequence>
<dbReference type="Proteomes" id="UP000265520">
    <property type="component" value="Unassembled WGS sequence"/>
</dbReference>
<accession>A0A392UWT7</accession>
<reference evidence="1 2" key="1">
    <citation type="journal article" date="2018" name="Front. Plant Sci.">
        <title>Red Clover (Trifolium pratense) and Zigzag Clover (T. medium) - A Picture of Genomic Similarities and Differences.</title>
        <authorList>
            <person name="Dluhosova J."/>
            <person name="Istvanek J."/>
            <person name="Nedelnik J."/>
            <person name="Repkova J."/>
        </authorList>
    </citation>
    <scope>NUCLEOTIDE SEQUENCE [LARGE SCALE GENOMIC DNA]</scope>
    <source>
        <strain evidence="2">cv. 10/8</strain>
        <tissue evidence="1">Leaf</tissue>
    </source>
</reference>
<dbReference type="EMBL" id="LXQA010967557">
    <property type="protein sequence ID" value="MCI79165.1"/>
    <property type="molecule type" value="Genomic_DNA"/>
</dbReference>
<organism evidence="1 2">
    <name type="scientific">Trifolium medium</name>
    <dbReference type="NCBI Taxonomy" id="97028"/>
    <lineage>
        <taxon>Eukaryota</taxon>
        <taxon>Viridiplantae</taxon>
        <taxon>Streptophyta</taxon>
        <taxon>Embryophyta</taxon>
        <taxon>Tracheophyta</taxon>
        <taxon>Spermatophyta</taxon>
        <taxon>Magnoliopsida</taxon>
        <taxon>eudicotyledons</taxon>
        <taxon>Gunneridae</taxon>
        <taxon>Pentapetalae</taxon>
        <taxon>rosids</taxon>
        <taxon>fabids</taxon>
        <taxon>Fabales</taxon>
        <taxon>Fabaceae</taxon>
        <taxon>Papilionoideae</taxon>
        <taxon>50 kb inversion clade</taxon>
        <taxon>NPAAA clade</taxon>
        <taxon>Hologalegina</taxon>
        <taxon>IRL clade</taxon>
        <taxon>Trifolieae</taxon>
        <taxon>Trifolium</taxon>
    </lineage>
</organism>
<feature type="non-terminal residue" evidence="1">
    <location>
        <position position="75"/>
    </location>
</feature>
<evidence type="ECO:0000313" key="2">
    <source>
        <dbReference type="Proteomes" id="UP000265520"/>
    </source>
</evidence>